<dbReference type="AlphaFoldDB" id="G1XM03"/>
<protein>
    <submittedName>
        <fullName evidence="2">Uncharacterized protein</fullName>
    </submittedName>
</protein>
<name>G1XM03_ARTOA</name>
<sequence length="323" mass="37444">MDAKVPILSANEPVVGSEDLACRTQNEENDNLQEGQILCDCSGYVCKSIDQGSWKLADRSRKAFNRDRPKRMISAPSPYADDLNIVERRDGPTLRDFDEYKLTELTIIVFYPIPIEKCFYFNNSAATIEVPESLEKILSFENFGKPIRQKYGIFRVVRCCWSFRAQDSPLASIYRRYEFLVADVWKEISYEADYLWYSLFPVERIPEPSDILDVKTYACIASLVQTLVKAYNYKINLGIPRYKPKGMTTRQCSELPRVLEKAPAWAVSYPPLSDTDAEGLRTIISKRRENGGEVEEEEKEEDSDCEQEDVSELQFIYHIYEYW</sequence>
<keyword evidence="3" id="KW-1185">Reference proteome</keyword>
<dbReference type="HOGENOM" id="CLU_860449_0_0_1"/>
<organism evidence="2 3">
    <name type="scientific">Arthrobotrys oligospora (strain ATCC 24927 / CBS 115.81 / DSM 1491)</name>
    <name type="common">Nematode-trapping fungus</name>
    <name type="synonym">Didymozoophaga oligospora</name>
    <dbReference type="NCBI Taxonomy" id="756982"/>
    <lineage>
        <taxon>Eukaryota</taxon>
        <taxon>Fungi</taxon>
        <taxon>Dikarya</taxon>
        <taxon>Ascomycota</taxon>
        <taxon>Pezizomycotina</taxon>
        <taxon>Orbiliomycetes</taxon>
        <taxon>Orbiliales</taxon>
        <taxon>Orbiliaceae</taxon>
        <taxon>Orbilia</taxon>
        <taxon>Orbilia oligospora</taxon>
    </lineage>
</organism>
<dbReference type="eggNOG" id="ENOG502S3SW">
    <property type="taxonomic scope" value="Eukaryota"/>
</dbReference>
<accession>G1XM03</accession>
<evidence type="ECO:0000256" key="1">
    <source>
        <dbReference type="SAM" id="MobiDB-lite"/>
    </source>
</evidence>
<evidence type="ECO:0000313" key="2">
    <source>
        <dbReference type="EMBL" id="EGX45845.1"/>
    </source>
</evidence>
<dbReference type="Proteomes" id="UP000008784">
    <property type="component" value="Unassembled WGS sequence"/>
</dbReference>
<feature type="compositionally biased region" description="Acidic residues" evidence="1">
    <location>
        <begin position="292"/>
        <end position="309"/>
    </location>
</feature>
<dbReference type="RefSeq" id="XP_011125515.1">
    <property type="nucleotide sequence ID" value="XM_011127213.1"/>
</dbReference>
<dbReference type="OrthoDB" id="5422293at2759"/>
<evidence type="ECO:0000313" key="3">
    <source>
        <dbReference type="Proteomes" id="UP000008784"/>
    </source>
</evidence>
<proteinExistence type="predicted"/>
<reference evidence="2 3" key="1">
    <citation type="journal article" date="2011" name="PLoS Pathog.">
        <title>Genomic and proteomic analyses of the fungus Arthrobotrys oligospora provide insights into nematode-trap formation.</title>
        <authorList>
            <person name="Yang J."/>
            <person name="Wang L."/>
            <person name="Ji X."/>
            <person name="Feng Y."/>
            <person name="Li X."/>
            <person name="Zou C."/>
            <person name="Xu J."/>
            <person name="Ren Y."/>
            <person name="Mi Q."/>
            <person name="Wu J."/>
            <person name="Liu S."/>
            <person name="Liu Y."/>
            <person name="Huang X."/>
            <person name="Wang H."/>
            <person name="Niu X."/>
            <person name="Li J."/>
            <person name="Liang L."/>
            <person name="Luo Y."/>
            <person name="Ji K."/>
            <person name="Zhou W."/>
            <person name="Yu Z."/>
            <person name="Li G."/>
            <person name="Liu Y."/>
            <person name="Li L."/>
            <person name="Qiao M."/>
            <person name="Feng L."/>
            <person name="Zhang K.-Q."/>
        </authorList>
    </citation>
    <scope>NUCLEOTIDE SEQUENCE [LARGE SCALE GENOMIC DNA]</scope>
    <source>
        <strain evidence="3">ATCC 24927 / CBS 115.81 / DSM 1491</strain>
    </source>
</reference>
<dbReference type="InParanoid" id="G1XM03"/>
<comment type="caution">
    <text evidence="2">The sequence shown here is derived from an EMBL/GenBank/DDBJ whole genome shotgun (WGS) entry which is preliminary data.</text>
</comment>
<feature type="region of interest" description="Disordered" evidence="1">
    <location>
        <begin position="287"/>
        <end position="309"/>
    </location>
</feature>
<gene>
    <name evidence="2" type="ORF">AOL_s00117g50</name>
</gene>
<dbReference type="EMBL" id="ADOT01000204">
    <property type="protein sequence ID" value="EGX45845.1"/>
    <property type="molecule type" value="Genomic_DNA"/>
</dbReference>
<dbReference type="GeneID" id="22896496"/>